<sequence length="509" mass="56249">MATYVLKKPVVDVTDVDIMGAVKARCCTLKNEFVPDVTSLFREKLKMDLSIDDCDARVFRCYEDFNGIMEDNGLQGLITTDAGYKSRMKAQCRLLVENRHPPVLKAQITRLIDLERRDCKSDDVALFDLKSEHAKVQQRFHRISQDYAARGDSKAAKPDRKPQKTSHASAKAEPVRSTPSAAQPPTSSRAPRPSRPPPQDGCLVCKCAHWLKDCPTATDAQKEAARTRYQAEKDQRTHAFRSKAARAGTTRNIVRVNELLEVPYIADTGADQSVVSSALVEYLLAVQPDLRSNSLSSPISVTLADGRSELCGMEVVLDLELVTIAGRVSLRSVPCLILEGDGDEFLLGKDALKQLGIDVDQALAQLADSTLLADEDDEFPVDAELPDQESTLITILDQLLELAVANGLPQEHVVAMRELLELFTDIWRAGVGAGRAANVEPLRVTLRVDAKPYRIPSRKYAPLQAEFIWDYMRSLVADGLVEKNNAARWFRCESQALATSFASQLTTAL</sequence>
<comment type="caution">
    <text evidence="2">The sequence shown here is derived from an EMBL/GenBank/DDBJ whole genome shotgun (WGS) entry which is preliminary data.</text>
</comment>
<feature type="region of interest" description="Disordered" evidence="1">
    <location>
        <begin position="225"/>
        <end position="244"/>
    </location>
</feature>
<dbReference type="Gene3D" id="2.40.70.10">
    <property type="entry name" value="Acid Proteases"/>
    <property type="match status" value="1"/>
</dbReference>
<dbReference type="EMBL" id="BSXT01002657">
    <property type="protein sequence ID" value="GMF50177.1"/>
    <property type="molecule type" value="Genomic_DNA"/>
</dbReference>
<dbReference type="OrthoDB" id="125475at2759"/>
<feature type="compositionally biased region" description="Basic and acidic residues" evidence="1">
    <location>
        <begin position="225"/>
        <end position="237"/>
    </location>
</feature>
<accession>A0A9W6Y0M4</accession>
<name>A0A9W6Y0M4_9STRA</name>
<evidence type="ECO:0000256" key="1">
    <source>
        <dbReference type="SAM" id="MobiDB-lite"/>
    </source>
</evidence>
<feature type="compositionally biased region" description="Basic and acidic residues" evidence="1">
    <location>
        <begin position="149"/>
        <end position="162"/>
    </location>
</feature>
<feature type="compositionally biased region" description="Low complexity" evidence="1">
    <location>
        <begin position="176"/>
        <end position="191"/>
    </location>
</feature>
<gene>
    <name evidence="2" type="ORF">Pfra01_001996600</name>
</gene>
<protein>
    <submittedName>
        <fullName evidence="2">Unnamed protein product</fullName>
    </submittedName>
</protein>
<reference evidence="2" key="1">
    <citation type="submission" date="2023-04" db="EMBL/GenBank/DDBJ databases">
        <title>Phytophthora fragariaefolia NBRC 109709.</title>
        <authorList>
            <person name="Ichikawa N."/>
            <person name="Sato H."/>
            <person name="Tonouchi N."/>
        </authorList>
    </citation>
    <scope>NUCLEOTIDE SEQUENCE</scope>
    <source>
        <strain evidence="2">NBRC 109709</strain>
    </source>
</reference>
<dbReference type="Pfam" id="PF13975">
    <property type="entry name" value="gag-asp_proteas"/>
    <property type="match status" value="1"/>
</dbReference>
<dbReference type="InterPro" id="IPR021109">
    <property type="entry name" value="Peptidase_aspartic_dom_sf"/>
</dbReference>
<evidence type="ECO:0000313" key="3">
    <source>
        <dbReference type="Proteomes" id="UP001165121"/>
    </source>
</evidence>
<dbReference type="Proteomes" id="UP001165121">
    <property type="component" value="Unassembled WGS sequence"/>
</dbReference>
<proteinExistence type="predicted"/>
<feature type="region of interest" description="Disordered" evidence="1">
    <location>
        <begin position="145"/>
        <end position="198"/>
    </location>
</feature>
<keyword evidence="3" id="KW-1185">Reference proteome</keyword>
<organism evidence="2 3">
    <name type="scientific">Phytophthora fragariaefolia</name>
    <dbReference type="NCBI Taxonomy" id="1490495"/>
    <lineage>
        <taxon>Eukaryota</taxon>
        <taxon>Sar</taxon>
        <taxon>Stramenopiles</taxon>
        <taxon>Oomycota</taxon>
        <taxon>Peronosporomycetes</taxon>
        <taxon>Peronosporales</taxon>
        <taxon>Peronosporaceae</taxon>
        <taxon>Phytophthora</taxon>
    </lineage>
</organism>
<evidence type="ECO:0000313" key="2">
    <source>
        <dbReference type="EMBL" id="GMF50177.1"/>
    </source>
</evidence>
<dbReference type="AlphaFoldDB" id="A0A9W6Y0M4"/>